<dbReference type="Proteomes" id="UP001314796">
    <property type="component" value="Unassembled WGS sequence"/>
</dbReference>
<accession>A0ABS2NRM6</accession>
<organism evidence="1 2">
    <name type="scientific">Alkaliphilus hydrothermalis</name>
    <dbReference type="NCBI Taxonomy" id="1482730"/>
    <lineage>
        <taxon>Bacteria</taxon>
        <taxon>Bacillati</taxon>
        <taxon>Bacillota</taxon>
        <taxon>Clostridia</taxon>
        <taxon>Peptostreptococcales</taxon>
        <taxon>Natronincolaceae</taxon>
        <taxon>Alkaliphilus</taxon>
    </lineage>
</organism>
<evidence type="ECO:0008006" key="3">
    <source>
        <dbReference type="Google" id="ProtNLM"/>
    </source>
</evidence>
<proteinExistence type="predicted"/>
<dbReference type="RefSeq" id="WP_204403009.1">
    <property type="nucleotide sequence ID" value="NZ_JAFBEE010000015.1"/>
</dbReference>
<reference evidence="1 2" key="1">
    <citation type="submission" date="2021-01" db="EMBL/GenBank/DDBJ databases">
        <title>Genomic Encyclopedia of Type Strains, Phase IV (KMG-IV): sequencing the most valuable type-strain genomes for metagenomic binning, comparative biology and taxonomic classification.</title>
        <authorList>
            <person name="Goeker M."/>
        </authorList>
    </citation>
    <scope>NUCLEOTIDE SEQUENCE [LARGE SCALE GENOMIC DNA]</scope>
    <source>
        <strain evidence="1 2">DSM 25890</strain>
    </source>
</reference>
<comment type="caution">
    <text evidence="1">The sequence shown here is derived from an EMBL/GenBank/DDBJ whole genome shotgun (WGS) entry which is preliminary data.</text>
</comment>
<gene>
    <name evidence="1" type="ORF">JOC73_002176</name>
</gene>
<sequence length="335" mass="38941">MKGTLAWEIRKLYENSRKNGGVKKEDYENLVSFFENYYGGKTRDRETLEVLDISMMDLLRDESEFMFNVLQGVKSYPNDKCKLSKRLEVFLAHLKIKYGFNYSDNIFENFKVNDKNQRILLMLKYLHSGEKSRSDIAEDFGISERTVAEDLSILQNGFTFLGTEMNIRGLERGTNKYKSIIHPIFLAANSAEIYALTVGLKLLSKGTVFEESLGRISNVIYEQLSENSKRMIDQHEDEIVTFDNGSLKFIDSSRLVQMIETPFAYFLKDPVECIITYREEGRQVKYIGTLKLARASKGNIYNKVILENNEETIILDMENILSIRRVDEDIYFEDR</sequence>
<name>A0ABS2NRM6_9FIRM</name>
<protein>
    <recommendedName>
        <fullName evidence="3">HTH domain-containing protein</fullName>
    </recommendedName>
</protein>
<keyword evidence="2" id="KW-1185">Reference proteome</keyword>
<dbReference type="EMBL" id="JAFBEE010000015">
    <property type="protein sequence ID" value="MBM7615603.1"/>
    <property type="molecule type" value="Genomic_DNA"/>
</dbReference>
<evidence type="ECO:0000313" key="1">
    <source>
        <dbReference type="EMBL" id="MBM7615603.1"/>
    </source>
</evidence>
<evidence type="ECO:0000313" key="2">
    <source>
        <dbReference type="Proteomes" id="UP001314796"/>
    </source>
</evidence>